<name>A0A432VQ87_9GAMM</name>
<evidence type="ECO:0000313" key="4">
    <source>
        <dbReference type="Proteomes" id="UP000288212"/>
    </source>
</evidence>
<dbReference type="RefSeq" id="WP_126794053.1">
    <property type="nucleotide sequence ID" value="NZ_PIPI01000009.1"/>
</dbReference>
<evidence type="ECO:0000256" key="1">
    <source>
        <dbReference type="SAM" id="SignalP"/>
    </source>
</evidence>
<dbReference type="InterPro" id="IPR012938">
    <property type="entry name" value="Glc/Sorbosone_DH"/>
</dbReference>
<dbReference type="OrthoDB" id="9770043at2"/>
<evidence type="ECO:0000313" key="3">
    <source>
        <dbReference type="EMBL" id="RUO18354.1"/>
    </source>
</evidence>
<dbReference type="InterPro" id="IPR011041">
    <property type="entry name" value="Quinoprot_gluc/sorb_DH_b-prop"/>
</dbReference>
<reference evidence="3 4" key="1">
    <citation type="journal article" date="2011" name="Front. Microbiol.">
        <title>Genomic signatures of strain selection and enhancement in Bacillus atrophaeus var. globigii, a historical biowarfare simulant.</title>
        <authorList>
            <person name="Gibbons H.S."/>
            <person name="Broomall S.M."/>
            <person name="McNew L.A."/>
            <person name="Daligault H."/>
            <person name="Chapman C."/>
            <person name="Bruce D."/>
            <person name="Karavis M."/>
            <person name="Krepps M."/>
            <person name="McGregor P.A."/>
            <person name="Hong C."/>
            <person name="Park K.H."/>
            <person name="Akmal A."/>
            <person name="Feldman A."/>
            <person name="Lin J.S."/>
            <person name="Chang W.E."/>
            <person name="Higgs B.W."/>
            <person name="Demirev P."/>
            <person name="Lindquist J."/>
            <person name="Liem A."/>
            <person name="Fochler E."/>
            <person name="Read T.D."/>
            <person name="Tapia R."/>
            <person name="Johnson S."/>
            <person name="Bishop-Lilly K.A."/>
            <person name="Detter C."/>
            <person name="Han C."/>
            <person name="Sozhamannan S."/>
            <person name="Rosenzweig C.N."/>
            <person name="Skowronski E.W."/>
        </authorList>
    </citation>
    <scope>NUCLEOTIDE SEQUENCE [LARGE SCALE GENOMIC DNA]</scope>
    <source>
        <strain evidence="3 4">AK5</strain>
    </source>
</reference>
<dbReference type="SUPFAM" id="SSF50952">
    <property type="entry name" value="Soluble quinoprotein glucose dehydrogenase"/>
    <property type="match status" value="1"/>
</dbReference>
<organism evidence="3 4">
    <name type="scientific">Aliidiomarina haloalkalitolerans</name>
    <dbReference type="NCBI Taxonomy" id="859059"/>
    <lineage>
        <taxon>Bacteria</taxon>
        <taxon>Pseudomonadati</taxon>
        <taxon>Pseudomonadota</taxon>
        <taxon>Gammaproteobacteria</taxon>
        <taxon>Alteromonadales</taxon>
        <taxon>Idiomarinaceae</taxon>
        <taxon>Aliidiomarina</taxon>
    </lineage>
</organism>
<keyword evidence="4" id="KW-1185">Reference proteome</keyword>
<dbReference type="PANTHER" id="PTHR19328">
    <property type="entry name" value="HEDGEHOG-INTERACTING PROTEIN"/>
    <property type="match status" value="1"/>
</dbReference>
<protein>
    <submittedName>
        <fullName evidence="3">Glucose dehydrogenase</fullName>
    </submittedName>
</protein>
<gene>
    <name evidence="3" type="ORF">CWE06_10880</name>
</gene>
<dbReference type="PANTHER" id="PTHR19328:SF75">
    <property type="entry name" value="ALDOSE SUGAR DEHYDROGENASE YLII"/>
    <property type="match status" value="1"/>
</dbReference>
<accession>A0A432VQ87</accession>
<dbReference type="Pfam" id="PF07995">
    <property type="entry name" value="GSDH"/>
    <property type="match status" value="1"/>
</dbReference>
<dbReference type="AlphaFoldDB" id="A0A432VQ87"/>
<dbReference type="Proteomes" id="UP000288212">
    <property type="component" value="Unassembled WGS sequence"/>
</dbReference>
<comment type="caution">
    <text evidence="3">The sequence shown here is derived from an EMBL/GenBank/DDBJ whole genome shotgun (WGS) entry which is preliminary data.</text>
</comment>
<evidence type="ECO:0000259" key="2">
    <source>
        <dbReference type="Pfam" id="PF07995"/>
    </source>
</evidence>
<dbReference type="InterPro" id="IPR011042">
    <property type="entry name" value="6-blade_b-propeller_TolB-like"/>
</dbReference>
<sequence length="388" mass="42805">MLKPLFHHPARLLPLFLLCTVGLSANLVIADDGDYEEQLTELQSGFEYTELSQEIAFPWSLAVLPNSELLVTSRAGALWHLSAEGIVINNVMPELPELWIDGQAGLFDIALHPDFDTEPFIYLSYACGSLRANTTCLSRGHWNGSELQDIEPIFQAYPFKRGSAHYGGRIAFLPDNTLLLTLGDGFDYRERAQLLSDHLGTTVRIELNGEVPSDNPFIANPKALPEIFSYGHRNVQGVAWHPQLEQLFISEHGPRGGDEINRLRAGGNFGWPLITGGVDYTGARITPYRDLPGLHGPEVEWTPSIAPSGLIVYQGDEFSDWHGDLLVPALAGKQVARVRVNDTGAEVIDILFQDLNARIRDIRVEPATGALLLLVDAAEGKIIRVTKK</sequence>
<dbReference type="Gene3D" id="2.120.10.30">
    <property type="entry name" value="TolB, C-terminal domain"/>
    <property type="match status" value="1"/>
</dbReference>
<feature type="chain" id="PRO_5019308559" evidence="1">
    <location>
        <begin position="31"/>
        <end position="388"/>
    </location>
</feature>
<keyword evidence="1" id="KW-0732">Signal</keyword>
<proteinExistence type="predicted"/>
<feature type="domain" description="Glucose/Sorbosone dehydrogenase" evidence="2">
    <location>
        <begin position="57"/>
        <end position="384"/>
    </location>
</feature>
<feature type="signal peptide" evidence="1">
    <location>
        <begin position="1"/>
        <end position="30"/>
    </location>
</feature>
<dbReference type="EMBL" id="PIPI01000009">
    <property type="protein sequence ID" value="RUO18354.1"/>
    <property type="molecule type" value="Genomic_DNA"/>
</dbReference>